<evidence type="ECO:0000313" key="4">
    <source>
        <dbReference type="Proteomes" id="UP000824265"/>
    </source>
</evidence>
<sequence>MAQTARRNTTYTNRNRGTGQKTGRAQGSYVYGNTARKLDLQRQLEEQPKRQLSHEVRKNRDKARHMNFGYVVFLVAALCAAAFVLVNYIQMQAELTNKVENIASLESELNSKKLANDEEYSRITSSVDLEEIKRAAIGELGMTYAKEGQIIMYTAEGNDSMRKVSESGN</sequence>
<accession>A0A9D1UBP4</accession>
<feature type="compositionally biased region" description="Low complexity" evidence="1">
    <location>
        <begin position="1"/>
        <end position="19"/>
    </location>
</feature>
<feature type="region of interest" description="Disordered" evidence="1">
    <location>
        <begin position="1"/>
        <end position="28"/>
    </location>
</feature>
<dbReference type="AlphaFoldDB" id="A0A9D1UBP4"/>
<evidence type="ECO:0000256" key="2">
    <source>
        <dbReference type="SAM" id="Phobius"/>
    </source>
</evidence>
<keyword evidence="3" id="KW-0131">Cell cycle</keyword>
<protein>
    <submittedName>
        <fullName evidence="3">Cell division protein FtsL</fullName>
    </submittedName>
</protein>
<name>A0A9D1UBP4_9FIRM</name>
<reference evidence="3" key="2">
    <citation type="submission" date="2021-04" db="EMBL/GenBank/DDBJ databases">
        <authorList>
            <person name="Gilroy R."/>
        </authorList>
    </citation>
    <scope>NUCLEOTIDE SEQUENCE</scope>
    <source>
        <strain evidence="3">CHK195-6426</strain>
    </source>
</reference>
<keyword evidence="2" id="KW-0812">Transmembrane</keyword>
<keyword evidence="3" id="KW-0132">Cell division</keyword>
<evidence type="ECO:0000313" key="3">
    <source>
        <dbReference type="EMBL" id="HIW81959.1"/>
    </source>
</evidence>
<dbReference type="EMBL" id="DXGH01000057">
    <property type="protein sequence ID" value="HIW81959.1"/>
    <property type="molecule type" value="Genomic_DNA"/>
</dbReference>
<keyword evidence="2" id="KW-1133">Transmembrane helix</keyword>
<keyword evidence="2" id="KW-0472">Membrane</keyword>
<reference evidence="3" key="1">
    <citation type="journal article" date="2021" name="PeerJ">
        <title>Extensive microbial diversity within the chicken gut microbiome revealed by metagenomics and culture.</title>
        <authorList>
            <person name="Gilroy R."/>
            <person name="Ravi A."/>
            <person name="Getino M."/>
            <person name="Pursley I."/>
            <person name="Horton D.L."/>
            <person name="Alikhan N.F."/>
            <person name="Baker D."/>
            <person name="Gharbi K."/>
            <person name="Hall N."/>
            <person name="Watson M."/>
            <person name="Adriaenssens E.M."/>
            <person name="Foster-Nyarko E."/>
            <person name="Jarju S."/>
            <person name="Secka A."/>
            <person name="Antonio M."/>
            <person name="Oren A."/>
            <person name="Chaudhuri R.R."/>
            <person name="La Ragione R."/>
            <person name="Hildebrand F."/>
            <person name="Pallen M.J."/>
        </authorList>
    </citation>
    <scope>NUCLEOTIDE SEQUENCE</scope>
    <source>
        <strain evidence="3">CHK195-6426</strain>
    </source>
</reference>
<dbReference type="Proteomes" id="UP000824265">
    <property type="component" value="Unassembled WGS sequence"/>
</dbReference>
<dbReference type="GO" id="GO:0051301">
    <property type="term" value="P:cell division"/>
    <property type="evidence" value="ECO:0007669"/>
    <property type="project" value="UniProtKB-KW"/>
</dbReference>
<evidence type="ECO:0000256" key="1">
    <source>
        <dbReference type="SAM" id="MobiDB-lite"/>
    </source>
</evidence>
<organism evidence="3 4">
    <name type="scientific">Candidatus Acetatifactor stercoripullorum</name>
    <dbReference type="NCBI Taxonomy" id="2838414"/>
    <lineage>
        <taxon>Bacteria</taxon>
        <taxon>Bacillati</taxon>
        <taxon>Bacillota</taxon>
        <taxon>Clostridia</taxon>
        <taxon>Lachnospirales</taxon>
        <taxon>Lachnospiraceae</taxon>
        <taxon>Acetatifactor</taxon>
    </lineage>
</organism>
<feature type="transmembrane region" description="Helical" evidence="2">
    <location>
        <begin position="67"/>
        <end position="89"/>
    </location>
</feature>
<gene>
    <name evidence="3" type="ORF">H9742_10685</name>
</gene>
<comment type="caution">
    <text evidence="3">The sequence shown here is derived from an EMBL/GenBank/DDBJ whole genome shotgun (WGS) entry which is preliminary data.</text>
</comment>
<proteinExistence type="predicted"/>